<sequence length="132" mass="14903">MREILMENIFIDPTTTAQHSAAAVIDLLFQTRSDWRDAAGVGSYTGQPQLYLSFSRPPFYLSLSRCVRTWPRLSSVTRTQPNPLHSTPSYSARGQFIVCPLLSLSSPPYQNHAPPFRFPFSHFSPVSFPPED</sequence>
<keyword evidence="2" id="KW-1185">Reference proteome</keyword>
<accession>A0A2R6X7H6</accession>
<evidence type="ECO:0000313" key="2">
    <source>
        <dbReference type="Proteomes" id="UP000244005"/>
    </source>
</evidence>
<gene>
    <name evidence="1" type="ORF">MARPO_0031s0042</name>
</gene>
<name>A0A2R6X7H6_MARPO</name>
<dbReference type="Proteomes" id="UP000244005">
    <property type="component" value="Unassembled WGS sequence"/>
</dbReference>
<evidence type="ECO:0000313" key="1">
    <source>
        <dbReference type="EMBL" id="PTQ42052.1"/>
    </source>
</evidence>
<proteinExistence type="predicted"/>
<dbReference type="EMBL" id="KZ772703">
    <property type="protein sequence ID" value="PTQ42052.1"/>
    <property type="molecule type" value="Genomic_DNA"/>
</dbReference>
<dbReference type="Gramene" id="Mp2g03860.1">
    <property type="protein sequence ID" value="Mp2g03860.1.cds1"/>
    <property type="gene ID" value="Mp2g03860"/>
</dbReference>
<organism evidence="1 2">
    <name type="scientific">Marchantia polymorpha</name>
    <name type="common">Common liverwort</name>
    <name type="synonym">Marchantia aquatica</name>
    <dbReference type="NCBI Taxonomy" id="3197"/>
    <lineage>
        <taxon>Eukaryota</taxon>
        <taxon>Viridiplantae</taxon>
        <taxon>Streptophyta</taxon>
        <taxon>Embryophyta</taxon>
        <taxon>Marchantiophyta</taxon>
        <taxon>Marchantiopsida</taxon>
        <taxon>Marchantiidae</taxon>
        <taxon>Marchantiales</taxon>
        <taxon>Marchantiaceae</taxon>
        <taxon>Marchantia</taxon>
    </lineage>
</organism>
<reference evidence="2" key="1">
    <citation type="journal article" date="2017" name="Cell">
        <title>Insights into land plant evolution garnered from the Marchantia polymorpha genome.</title>
        <authorList>
            <person name="Bowman J.L."/>
            <person name="Kohchi T."/>
            <person name="Yamato K.T."/>
            <person name="Jenkins J."/>
            <person name="Shu S."/>
            <person name="Ishizaki K."/>
            <person name="Yamaoka S."/>
            <person name="Nishihama R."/>
            <person name="Nakamura Y."/>
            <person name="Berger F."/>
            <person name="Adam C."/>
            <person name="Aki S.S."/>
            <person name="Althoff F."/>
            <person name="Araki T."/>
            <person name="Arteaga-Vazquez M.A."/>
            <person name="Balasubrmanian S."/>
            <person name="Barry K."/>
            <person name="Bauer D."/>
            <person name="Boehm C.R."/>
            <person name="Briginshaw L."/>
            <person name="Caballero-Perez J."/>
            <person name="Catarino B."/>
            <person name="Chen F."/>
            <person name="Chiyoda S."/>
            <person name="Chovatia M."/>
            <person name="Davies K.M."/>
            <person name="Delmans M."/>
            <person name="Demura T."/>
            <person name="Dierschke T."/>
            <person name="Dolan L."/>
            <person name="Dorantes-Acosta A.E."/>
            <person name="Eklund D.M."/>
            <person name="Florent S.N."/>
            <person name="Flores-Sandoval E."/>
            <person name="Fujiyama A."/>
            <person name="Fukuzawa H."/>
            <person name="Galik B."/>
            <person name="Grimanelli D."/>
            <person name="Grimwood J."/>
            <person name="Grossniklaus U."/>
            <person name="Hamada T."/>
            <person name="Haseloff J."/>
            <person name="Hetherington A.J."/>
            <person name="Higo A."/>
            <person name="Hirakawa Y."/>
            <person name="Hundley H.N."/>
            <person name="Ikeda Y."/>
            <person name="Inoue K."/>
            <person name="Inoue S.I."/>
            <person name="Ishida S."/>
            <person name="Jia Q."/>
            <person name="Kakita M."/>
            <person name="Kanazawa T."/>
            <person name="Kawai Y."/>
            <person name="Kawashima T."/>
            <person name="Kennedy M."/>
            <person name="Kinose K."/>
            <person name="Kinoshita T."/>
            <person name="Kohara Y."/>
            <person name="Koide E."/>
            <person name="Komatsu K."/>
            <person name="Kopischke S."/>
            <person name="Kubo M."/>
            <person name="Kyozuka J."/>
            <person name="Lagercrantz U."/>
            <person name="Lin S.S."/>
            <person name="Lindquist E."/>
            <person name="Lipzen A.M."/>
            <person name="Lu C.W."/>
            <person name="De Luna E."/>
            <person name="Martienssen R.A."/>
            <person name="Minamino N."/>
            <person name="Mizutani M."/>
            <person name="Mizutani M."/>
            <person name="Mochizuki N."/>
            <person name="Monte I."/>
            <person name="Mosher R."/>
            <person name="Nagasaki H."/>
            <person name="Nakagami H."/>
            <person name="Naramoto S."/>
            <person name="Nishitani K."/>
            <person name="Ohtani M."/>
            <person name="Okamoto T."/>
            <person name="Okumura M."/>
            <person name="Phillips J."/>
            <person name="Pollak B."/>
            <person name="Reinders A."/>
            <person name="Rovekamp M."/>
            <person name="Sano R."/>
            <person name="Sawa S."/>
            <person name="Schmid M.W."/>
            <person name="Shirakawa M."/>
            <person name="Solano R."/>
            <person name="Spunde A."/>
            <person name="Suetsugu N."/>
            <person name="Sugano S."/>
            <person name="Sugiyama A."/>
            <person name="Sun R."/>
            <person name="Suzuki Y."/>
            <person name="Takenaka M."/>
            <person name="Takezawa D."/>
            <person name="Tomogane H."/>
            <person name="Tsuzuki M."/>
            <person name="Ueda T."/>
            <person name="Umeda M."/>
            <person name="Ward J.M."/>
            <person name="Watanabe Y."/>
            <person name="Yazaki K."/>
            <person name="Yokoyama R."/>
            <person name="Yoshitake Y."/>
            <person name="Yotsui I."/>
            <person name="Zachgo S."/>
            <person name="Schmutz J."/>
        </authorList>
    </citation>
    <scope>NUCLEOTIDE SEQUENCE [LARGE SCALE GENOMIC DNA]</scope>
    <source>
        <strain evidence="2">Tak-1</strain>
    </source>
</reference>
<dbReference type="AlphaFoldDB" id="A0A2R6X7H6"/>
<protein>
    <submittedName>
        <fullName evidence="1">Uncharacterized protein</fullName>
    </submittedName>
</protein>